<dbReference type="PANTHER" id="PTHR23146:SF0">
    <property type="entry name" value="RNA POLYMERASE-ASSOCIATED PROTEIN LEO1"/>
    <property type="match status" value="1"/>
</dbReference>
<evidence type="ECO:0000256" key="1">
    <source>
        <dbReference type="SAM" id="MobiDB-lite"/>
    </source>
</evidence>
<dbReference type="STRING" id="135208.A0A4Y9ZP03"/>
<feature type="region of interest" description="Disordered" evidence="1">
    <location>
        <begin position="1"/>
        <end position="113"/>
    </location>
</feature>
<name>A0A4Y9ZP03_9AGAM</name>
<feature type="region of interest" description="Disordered" evidence="1">
    <location>
        <begin position="150"/>
        <end position="172"/>
    </location>
</feature>
<dbReference type="GO" id="GO:0032968">
    <property type="term" value="P:positive regulation of transcription elongation by RNA polymerase II"/>
    <property type="evidence" value="ECO:0007669"/>
    <property type="project" value="TreeGrafter"/>
</dbReference>
<dbReference type="PANTHER" id="PTHR23146">
    <property type="entry name" value="LEO1 PROTEIN"/>
    <property type="match status" value="1"/>
</dbReference>
<feature type="compositionally biased region" description="Acidic residues" evidence="1">
    <location>
        <begin position="47"/>
        <end position="62"/>
    </location>
</feature>
<reference evidence="2 3" key="1">
    <citation type="submission" date="2019-02" db="EMBL/GenBank/DDBJ databases">
        <title>Genome sequencing of the rare red list fungi Hericium alpestre (H. flagellum).</title>
        <authorList>
            <person name="Buettner E."/>
            <person name="Kellner H."/>
        </authorList>
    </citation>
    <scope>NUCLEOTIDE SEQUENCE [LARGE SCALE GENOMIC DNA]</scope>
    <source>
        <strain evidence="2 3">DSM 108284</strain>
    </source>
</reference>
<organism evidence="2 3">
    <name type="scientific">Hericium alpestre</name>
    <dbReference type="NCBI Taxonomy" id="135208"/>
    <lineage>
        <taxon>Eukaryota</taxon>
        <taxon>Fungi</taxon>
        <taxon>Dikarya</taxon>
        <taxon>Basidiomycota</taxon>
        <taxon>Agaricomycotina</taxon>
        <taxon>Agaricomycetes</taxon>
        <taxon>Russulales</taxon>
        <taxon>Hericiaceae</taxon>
        <taxon>Hericium</taxon>
    </lineage>
</organism>
<keyword evidence="3" id="KW-1185">Reference proteome</keyword>
<sequence>MSSLAGALAEPIDTNLQDDYINDDVEMDQHETDAHDDQHTDGAGSQADEEMGDDLFGENEDVDFVKHDHTKSARRAPETKSPTPASPPPDGLSSPDRRQRQALEYEEEEEPHEVIEQRLEAAVAIPNIPVPKSSDGQHWVIRMPNFVKVDSKPFHPDTYTGPEVEDPGNNEFDMGIKLTVENTVRWRWVKDEAGNDQR</sequence>
<dbReference type="InterPro" id="IPR007149">
    <property type="entry name" value="Leo1"/>
</dbReference>
<comment type="caution">
    <text evidence="2">The sequence shown here is derived from an EMBL/GenBank/DDBJ whole genome shotgun (WGS) entry which is preliminary data.</text>
</comment>
<dbReference type="EMBL" id="SFCI01001187">
    <property type="protein sequence ID" value="TFY76502.1"/>
    <property type="molecule type" value="Genomic_DNA"/>
</dbReference>
<accession>A0A4Y9ZP03</accession>
<feature type="compositionally biased region" description="Basic and acidic residues" evidence="1">
    <location>
        <begin position="63"/>
        <end position="78"/>
    </location>
</feature>
<evidence type="ECO:0000313" key="2">
    <source>
        <dbReference type="EMBL" id="TFY76502.1"/>
    </source>
</evidence>
<protein>
    <submittedName>
        <fullName evidence="2">Uncharacterized protein</fullName>
    </submittedName>
</protein>
<dbReference type="AlphaFoldDB" id="A0A4Y9ZP03"/>
<dbReference type="Pfam" id="PF04004">
    <property type="entry name" value="Leo1"/>
    <property type="match status" value="1"/>
</dbReference>
<dbReference type="Proteomes" id="UP000298061">
    <property type="component" value="Unassembled WGS sequence"/>
</dbReference>
<dbReference type="GO" id="GO:0016593">
    <property type="term" value="C:Cdc73/Paf1 complex"/>
    <property type="evidence" value="ECO:0007669"/>
    <property type="project" value="InterPro"/>
</dbReference>
<evidence type="ECO:0000313" key="3">
    <source>
        <dbReference type="Proteomes" id="UP000298061"/>
    </source>
</evidence>
<dbReference type="GO" id="GO:1990269">
    <property type="term" value="F:RNA polymerase II C-terminal domain phosphoserine binding"/>
    <property type="evidence" value="ECO:0007669"/>
    <property type="project" value="TreeGrafter"/>
</dbReference>
<dbReference type="GO" id="GO:0006368">
    <property type="term" value="P:transcription elongation by RNA polymerase II"/>
    <property type="evidence" value="ECO:0007669"/>
    <property type="project" value="InterPro"/>
</dbReference>
<proteinExistence type="predicted"/>
<gene>
    <name evidence="2" type="ORF">EWM64_g7511</name>
</gene>
<dbReference type="OrthoDB" id="20844at2759"/>
<feature type="compositionally biased region" description="Basic and acidic residues" evidence="1">
    <location>
        <begin position="27"/>
        <end position="40"/>
    </location>
</feature>